<proteinExistence type="predicted"/>
<evidence type="ECO:0000313" key="2">
    <source>
        <dbReference type="Proteomes" id="UP000247814"/>
    </source>
</evidence>
<reference evidence="1 2" key="1">
    <citation type="submission" date="2017-07" db="EMBL/GenBank/DDBJ databases">
        <title>A draft genome sequence of Komagataeibacter sucrofermentans LMG 18788.</title>
        <authorList>
            <person name="Skraban J."/>
            <person name="Cleenwerck I."/>
            <person name="Vandamme P."/>
            <person name="Trcek J."/>
        </authorList>
    </citation>
    <scope>NUCLEOTIDE SEQUENCE [LARGE SCALE GENOMIC DNA]</scope>
    <source>
        <strain evidence="1 2">LMG 18788</strain>
    </source>
</reference>
<protein>
    <submittedName>
        <fullName evidence="1">Uncharacterized protein</fullName>
    </submittedName>
</protein>
<dbReference type="EMBL" id="NKUA01000045">
    <property type="protein sequence ID" value="PYD77455.1"/>
    <property type="molecule type" value="Genomic_DNA"/>
</dbReference>
<evidence type="ECO:0000313" key="1">
    <source>
        <dbReference type="EMBL" id="PYD77455.1"/>
    </source>
</evidence>
<accession>A0A318QEJ0</accession>
<gene>
    <name evidence="1" type="ORF">CFR77_15260</name>
</gene>
<keyword evidence="2" id="KW-1185">Reference proteome</keyword>
<name>A0A318QEJ0_9PROT</name>
<dbReference type="OrthoDB" id="7279920at2"/>
<dbReference type="Proteomes" id="UP000247814">
    <property type="component" value="Unassembled WGS sequence"/>
</dbReference>
<dbReference type="AlphaFoldDB" id="A0A318QEJ0"/>
<sequence>MAMSKDQIIDMPFTTDAMKAAIERRIIQSPQLSDADKHDLSVTLARLDAQGLATLVETVLGHAIESGSEILPYLQRLGQKG</sequence>
<organism evidence="1 2">
    <name type="scientific">Komagataeibacter sucrofermentans</name>
    <dbReference type="NCBI Taxonomy" id="1053551"/>
    <lineage>
        <taxon>Bacteria</taxon>
        <taxon>Pseudomonadati</taxon>
        <taxon>Pseudomonadota</taxon>
        <taxon>Alphaproteobacteria</taxon>
        <taxon>Acetobacterales</taxon>
        <taxon>Acetobacteraceae</taxon>
        <taxon>Komagataeibacter</taxon>
    </lineage>
</organism>
<comment type="caution">
    <text evidence="1">The sequence shown here is derived from an EMBL/GenBank/DDBJ whole genome shotgun (WGS) entry which is preliminary data.</text>
</comment>